<accession>A0A8T2WUL0</accession>
<dbReference type="AlphaFoldDB" id="A0A8T2WUL0"/>
<keyword evidence="2" id="KW-1185">Reference proteome</keyword>
<feature type="non-terminal residue" evidence="1">
    <location>
        <position position="64"/>
    </location>
</feature>
<organism evidence="1 2">
    <name type="scientific">Populus deltoides</name>
    <name type="common">Eastern poplar</name>
    <name type="synonym">Eastern cottonwood</name>
    <dbReference type="NCBI Taxonomy" id="3696"/>
    <lineage>
        <taxon>Eukaryota</taxon>
        <taxon>Viridiplantae</taxon>
        <taxon>Streptophyta</taxon>
        <taxon>Embryophyta</taxon>
        <taxon>Tracheophyta</taxon>
        <taxon>Spermatophyta</taxon>
        <taxon>Magnoliopsida</taxon>
        <taxon>eudicotyledons</taxon>
        <taxon>Gunneridae</taxon>
        <taxon>Pentapetalae</taxon>
        <taxon>rosids</taxon>
        <taxon>fabids</taxon>
        <taxon>Malpighiales</taxon>
        <taxon>Salicaceae</taxon>
        <taxon>Saliceae</taxon>
        <taxon>Populus</taxon>
    </lineage>
</organism>
<evidence type="ECO:0000313" key="1">
    <source>
        <dbReference type="EMBL" id="KAH8483813.1"/>
    </source>
</evidence>
<dbReference type="PANTHER" id="PTHR43977">
    <property type="entry name" value="STRUCTURAL MAINTENANCE OF CHROMOSOMES PROTEIN 3"/>
    <property type="match status" value="1"/>
</dbReference>
<proteinExistence type="predicted"/>
<dbReference type="Proteomes" id="UP000807159">
    <property type="component" value="Chromosome 17"/>
</dbReference>
<evidence type="ECO:0000313" key="2">
    <source>
        <dbReference type="Proteomes" id="UP000807159"/>
    </source>
</evidence>
<dbReference type="EMBL" id="JACEGQ020000017">
    <property type="protein sequence ID" value="KAH8483813.1"/>
    <property type="molecule type" value="Genomic_DNA"/>
</dbReference>
<gene>
    <name evidence="1" type="ORF">H0E87_028288</name>
</gene>
<sequence>MLSFTGTYRYKWSVKELLKMLHWCNEQLQQFSHVNKKALDQHVNIIEKQEELQKRQAELEASDK</sequence>
<comment type="caution">
    <text evidence="1">The sequence shown here is derived from an EMBL/GenBank/DDBJ whole genome shotgun (WGS) entry which is preliminary data.</text>
</comment>
<protein>
    <submittedName>
        <fullName evidence="1">Uncharacterized protein</fullName>
    </submittedName>
</protein>
<name>A0A8T2WUL0_POPDE</name>
<reference evidence="1" key="1">
    <citation type="journal article" date="2021" name="J. Hered.">
        <title>Genome Assembly of Salicaceae Populus deltoides (Eastern Cottonwood) I-69 Based on Nanopore Sequencing and Hi-C Technologies.</title>
        <authorList>
            <person name="Bai S."/>
            <person name="Wu H."/>
            <person name="Zhang J."/>
            <person name="Pan Z."/>
            <person name="Zhao W."/>
            <person name="Li Z."/>
            <person name="Tong C."/>
        </authorList>
    </citation>
    <scope>NUCLEOTIDE SEQUENCE</scope>
    <source>
        <tissue evidence="1">Leaf</tissue>
    </source>
</reference>